<dbReference type="PANTHER" id="PTHR43176">
    <property type="entry name" value="3-HYDROXYISOBUTYRYL-COA HYDROLASE-RELATED"/>
    <property type="match status" value="1"/>
</dbReference>
<accession>A0ABN7Q0D5</accession>
<keyword evidence="3" id="KW-0413">Isomerase</keyword>
<dbReference type="RefSeq" id="WP_211953723.1">
    <property type="nucleotide sequence ID" value="NZ_CAJPVI010000014.1"/>
</dbReference>
<protein>
    <submittedName>
        <fullName evidence="3">Fatty acid oxidation complex subunit alpha</fullName>
        <ecNumber evidence="3">5.3.3.8</ecNumber>
    </submittedName>
</protein>
<keyword evidence="1" id="KW-0378">Hydrolase</keyword>
<dbReference type="NCBIfam" id="NF004127">
    <property type="entry name" value="PRK05617.1"/>
    <property type="match status" value="1"/>
</dbReference>
<dbReference type="Gene3D" id="3.90.226.10">
    <property type="entry name" value="2-enoyl-CoA Hydratase, Chain A, domain 1"/>
    <property type="match status" value="1"/>
</dbReference>
<dbReference type="SUPFAM" id="SSF52096">
    <property type="entry name" value="ClpP/crotonase"/>
    <property type="match status" value="1"/>
</dbReference>
<organism evidence="3 4">
    <name type="scientific">Cupriavidus numazuensis</name>
    <dbReference type="NCBI Taxonomy" id="221992"/>
    <lineage>
        <taxon>Bacteria</taxon>
        <taxon>Pseudomonadati</taxon>
        <taxon>Pseudomonadota</taxon>
        <taxon>Betaproteobacteria</taxon>
        <taxon>Burkholderiales</taxon>
        <taxon>Burkholderiaceae</taxon>
        <taxon>Cupriavidus</taxon>
    </lineage>
</organism>
<dbReference type="GO" id="GO:0004165">
    <property type="term" value="F:delta(3)-delta(2)-enoyl-CoA isomerase activity"/>
    <property type="evidence" value="ECO:0007669"/>
    <property type="project" value="UniProtKB-EC"/>
</dbReference>
<feature type="domain" description="Enoyl-CoA hydratase/isomerase" evidence="2">
    <location>
        <begin position="27"/>
        <end position="360"/>
    </location>
</feature>
<evidence type="ECO:0000313" key="4">
    <source>
        <dbReference type="Proteomes" id="UP000672657"/>
    </source>
</evidence>
<dbReference type="CDD" id="cd06558">
    <property type="entry name" value="crotonase-like"/>
    <property type="match status" value="1"/>
</dbReference>
<dbReference type="InterPro" id="IPR045004">
    <property type="entry name" value="ECH_dom"/>
</dbReference>
<dbReference type="EMBL" id="CAJPVI010000014">
    <property type="protein sequence ID" value="CAG2144945.1"/>
    <property type="molecule type" value="Genomic_DNA"/>
</dbReference>
<keyword evidence="4" id="KW-1185">Reference proteome</keyword>
<name>A0ABN7Q0D5_9BURK</name>
<sequence length="376" mass="40729">MTSLAYSPAPTLPDAAAPVRTHVRNGIGFIVLDRPQALNALSLPMIQAMQKAIDAWRERADVHAVVVSPSAAAFCAGADVRYLHELSRRGDVRGCHRYFKEEYSLDHAIFTYPKPCIALMAGVVMGGGMGLAQGARRTGGLRVVTGTTQMAMPETRIGFFPDVGAAWFLSRTPGALGRYLAVTGTTIGPGDALHAGLADIYMDDADRPSLLARLERETLRDGNAVVACIREAARPHCLPTPVADTQPWIDHHFRHDSVARIMASLASEMRPGAREWAAATLAVMRQRSPLSMAVALEVLVRPPSSMADSLRRDFVLALNSFADGDAVEGVRARLIDKDNRPAWRIADSEDVRTADVARLFASPWSAGDHPLRHLAD</sequence>
<proteinExistence type="predicted"/>
<evidence type="ECO:0000313" key="3">
    <source>
        <dbReference type="EMBL" id="CAG2144945.1"/>
    </source>
</evidence>
<dbReference type="InterPro" id="IPR029045">
    <property type="entry name" value="ClpP/crotonase-like_dom_sf"/>
</dbReference>
<dbReference type="InterPro" id="IPR032259">
    <property type="entry name" value="HIBYL-CoA-H"/>
</dbReference>
<dbReference type="PANTHER" id="PTHR43176:SF6">
    <property type="entry name" value="3-HYDROXYISOBUTYRYL-COA HYDROLASE"/>
    <property type="match status" value="1"/>
</dbReference>
<evidence type="ECO:0000256" key="1">
    <source>
        <dbReference type="ARBA" id="ARBA00022801"/>
    </source>
</evidence>
<dbReference type="Proteomes" id="UP000672657">
    <property type="component" value="Unassembled WGS sequence"/>
</dbReference>
<dbReference type="Pfam" id="PF16113">
    <property type="entry name" value="ECH_2"/>
    <property type="match status" value="1"/>
</dbReference>
<dbReference type="EC" id="5.3.3.8" evidence="3"/>
<comment type="caution">
    <text evidence="3">The sequence shown here is derived from an EMBL/GenBank/DDBJ whole genome shotgun (WGS) entry which is preliminary data.</text>
</comment>
<gene>
    <name evidence="3" type="primary">fadB_3</name>
    <name evidence="3" type="ORF">LMG26411_02652</name>
</gene>
<reference evidence="3 4" key="1">
    <citation type="submission" date="2021-03" db="EMBL/GenBank/DDBJ databases">
        <authorList>
            <person name="Peeters C."/>
        </authorList>
    </citation>
    <scope>NUCLEOTIDE SEQUENCE [LARGE SCALE GENOMIC DNA]</scope>
    <source>
        <strain evidence="3 4">LMG 26411</strain>
    </source>
</reference>
<evidence type="ECO:0000259" key="2">
    <source>
        <dbReference type="Pfam" id="PF16113"/>
    </source>
</evidence>